<dbReference type="Pfam" id="PF00034">
    <property type="entry name" value="Cytochrom_C"/>
    <property type="match status" value="1"/>
</dbReference>
<dbReference type="PANTHER" id="PTHR33751">
    <property type="entry name" value="CBB3-TYPE CYTOCHROME C OXIDASE SUBUNIT FIXP"/>
    <property type="match status" value="1"/>
</dbReference>
<dbReference type="PANTHER" id="PTHR33751:SF11">
    <property type="entry name" value="BLL4483 PROTEIN"/>
    <property type="match status" value="1"/>
</dbReference>
<evidence type="ECO:0000313" key="7">
    <source>
        <dbReference type="Proteomes" id="UP001596379"/>
    </source>
</evidence>
<gene>
    <name evidence="6" type="ORF">ACFQO0_09340</name>
</gene>
<keyword evidence="3 4" id="KW-0408">Iron</keyword>
<evidence type="ECO:0000256" key="4">
    <source>
        <dbReference type="PROSITE-ProRule" id="PRU00433"/>
    </source>
</evidence>
<dbReference type="SUPFAM" id="SSF46626">
    <property type="entry name" value="Cytochrome c"/>
    <property type="match status" value="2"/>
</dbReference>
<name>A0ABW2J562_9BURK</name>
<sequence length="250" mass="26998">MSEPFTMRTNRTTLARSPLNAMFIAGIAVFICGSNFARAEEARVPDTIAQRVAACVVCHGKEGRAGSDGYYPRIAGKPAGYLYNQLINFRDGKRTYPVMTAMLENMSDAYLREIAHYFSEQHPPYPEPQPTQSNPAERERGRVLVHDGDKTKGIPACVACHGAKMTGTAPAIPGLIGLPRDYLLGQIGAWKIGTRKAATPDCMAHIVQKMDAADISAVTAWLSEQRVPADAAPASALTVKLPLECGKLSP</sequence>
<dbReference type="InterPro" id="IPR009056">
    <property type="entry name" value="Cyt_c-like_dom"/>
</dbReference>
<dbReference type="EMBL" id="JBHTCC010000001">
    <property type="protein sequence ID" value="MFC7298639.1"/>
    <property type="molecule type" value="Genomic_DNA"/>
</dbReference>
<comment type="caution">
    <text evidence="6">The sequence shown here is derived from an EMBL/GenBank/DDBJ whole genome shotgun (WGS) entry which is preliminary data.</text>
</comment>
<protein>
    <submittedName>
        <fullName evidence="6">C-type cytochrome</fullName>
    </submittedName>
</protein>
<keyword evidence="2 4" id="KW-0479">Metal-binding</keyword>
<dbReference type="InterPro" id="IPR050597">
    <property type="entry name" value="Cytochrome_c_Oxidase_Subunit"/>
</dbReference>
<evidence type="ECO:0000259" key="5">
    <source>
        <dbReference type="PROSITE" id="PS51007"/>
    </source>
</evidence>
<keyword evidence="7" id="KW-1185">Reference proteome</keyword>
<proteinExistence type="predicted"/>
<reference evidence="7" key="1">
    <citation type="journal article" date="2019" name="Int. J. Syst. Evol. Microbiol.">
        <title>The Global Catalogue of Microorganisms (GCM) 10K type strain sequencing project: providing services to taxonomists for standard genome sequencing and annotation.</title>
        <authorList>
            <consortium name="The Broad Institute Genomics Platform"/>
            <consortium name="The Broad Institute Genome Sequencing Center for Infectious Disease"/>
            <person name="Wu L."/>
            <person name="Ma J."/>
        </authorList>
    </citation>
    <scope>NUCLEOTIDE SEQUENCE [LARGE SCALE GENOMIC DNA]</scope>
    <source>
        <strain evidence="7">CCUG 36956</strain>
    </source>
</reference>
<dbReference type="Gene3D" id="1.10.760.10">
    <property type="entry name" value="Cytochrome c-like domain"/>
    <property type="match status" value="2"/>
</dbReference>
<keyword evidence="1 4" id="KW-0349">Heme</keyword>
<dbReference type="PROSITE" id="PS51007">
    <property type="entry name" value="CYTC"/>
    <property type="match status" value="2"/>
</dbReference>
<evidence type="ECO:0000313" key="6">
    <source>
        <dbReference type="EMBL" id="MFC7298639.1"/>
    </source>
</evidence>
<dbReference type="Proteomes" id="UP001596379">
    <property type="component" value="Unassembled WGS sequence"/>
</dbReference>
<evidence type="ECO:0000256" key="3">
    <source>
        <dbReference type="ARBA" id="ARBA00023004"/>
    </source>
</evidence>
<feature type="domain" description="Cytochrome c" evidence="5">
    <location>
        <begin position="21"/>
        <end position="122"/>
    </location>
</feature>
<accession>A0ABW2J562</accession>
<evidence type="ECO:0000256" key="2">
    <source>
        <dbReference type="ARBA" id="ARBA00022723"/>
    </source>
</evidence>
<evidence type="ECO:0000256" key="1">
    <source>
        <dbReference type="ARBA" id="ARBA00022617"/>
    </source>
</evidence>
<organism evidence="6 7">
    <name type="scientific">Herminiimonas aquatilis</name>
    <dbReference type="NCBI Taxonomy" id="345342"/>
    <lineage>
        <taxon>Bacteria</taxon>
        <taxon>Pseudomonadati</taxon>
        <taxon>Pseudomonadota</taxon>
        <taxon>Betaproteobacteria</taxon>
        <taxon>Burkholderiales</taxon>
        <taxon>Oxalobacteraceae</taxon>
        <taxon>Herminiimonas</taxon>
    </lineage>
</organism>
<dbReference type="RefSeq" id="WP_382233937.1">
    <property type="nucleotide sequence ID" value="NZ_JBHTCC010000001.1"/>
</dbReference>
<dbReference type="InterPro" id="IPR036909">
    <property type="entry name" value="Cyt_c-like_dom_sf"/>
</dbReference>
<feature type="domain" description="Cytochrome c" evidence="5">
    <location>
        <begin position="136"/>
        <end position="226"/>
    </location>
</feature>